<proteinExistence type="predicted"/>
<feature type="transmembrane region" description="Helical" evidence="1">
    <location>
        <begin position="427"/>
        <end position="447"/>
    </location>
</feature>
<dbReference type="SUPFAM" id="SSF56601">
    <property type="entry name" value="beta-lactamase/transpeptidase-like"/>
    <property type="match status" value="1"/>
</dbReference>
<comment type="caution">
    <text evidence="4">The sequence shown here is derived from an EMBL/GenBank/DDBJ whole genome shotgun (WGS) entry which is preliminary data.</text>
</comment>
<dbReference type="RefSeq" id="WP_344652329.1">
    <property type="nucleotide sequence ID" value="NZ_BAAAGX010000025.1"/>
</dbReference>
<feature type="transmembrane region" description="Helical" evidence="1">
    <location>
        <begin position="391"/>
        <end position="415"/>
    </location>
</feature>
<keyword evidence="5" id="KW-1185">Reference proteome</keyword>
<dbReference type="PANTHER" id="PTHR46825:SF8">
    <property type="entry name" value="BETA-LACTAMASE-RELATED"/>
    <property type="match status" value="1"/>
</dbReference>
<dbReference type="InterPro" id="IPR001466">
    <property type="entry name" value="Beta-lactam-related"/>
</dbReference>
<keyword evidence="1" id="KW-0472">Membrane</keyword>
<dbReference type="Gene3D" id="3.40.710.10">
    <property type="entry name" value="DD-peptidase/beta-lactamase superfamily"/>
    <property type="match status" value="1"/>
</dbReference>
<keyword evidence="2" id="KW-0732">Signal</keyword>
<accession>A0ABN0UY64</accession>
<evidence type="ECO:0000256" key="1">
    <source>
        <dbReference type="SAM" id="Phobius"/>
    </source>
</evidence>
<feature type="transmembrane region" description="Helical" evidence="1">
    <location>
        <begin position="358"/>
        <end position="379"/>
    </location>
</feature>
<feature type="signal peptide" evidence="2">
    <location>
        <begin position="1"/>
        <end position="20"/>
    </location>
</feature>
<evidence type="ECO:0000259" key="3">
    <source>
        <dbReference type="Pfam" id="PF00144"/>
    </source>
</evidence>
<evidence type="ECO:0000313" key="5">
    <source>
        <dbReference type="Proteomes" id="UP001500967"/>
    </source>
</evidence>
<feature type="domain" description="Beta-lactamase-related" evidence="3">
    <location>
        <begin position="27"/>
        <end position="337"/>
    </location>
</feature>
<dbReference type="Proteomes" id="UP001500967">
    <property type="component" value="Unassembled WGS sequence"/>
</dbReference>
<dbReference type="InterPro" id="IPR050491">
    <property type="entry name" value="AmpC-like"/>
</dbReference>
<dbReference type="EMBL" id="BAAAGX010000025">
    <property type="protein sequence ID" value="GAA0265842.1"/>
    <property type="molecule type" value="Genomic_DNA"/>
</dbReference>
<gene>
    <name evidence="4" type="ORF">GCM10009539_60620</name>
</gene>
<protein>
    <recommendedName>
        <fullName evidence="3">Beta-lactamase-related domain-containing protein</fullName>
    </recommendedName>
</protein>
<reference evidence="4 5" key="1">
    <citation type="journal article" date="2019" name="Int. J. Syst. Evol. Microbiol.">
        <title>The Global Catalogue of Microorganisms (GCM) 10K type strain sequencing project: providing services to taxonomists for standard genome sequencing and annotation.</title>
        <authorList>
            <consortium name="The Broad Institute Genomics Platform"/>
            <consortium name="The Broad Institute Genome Sequencing Center for Infectious Disease"/>
            <person name="Wu L."/>
            <person name="Ma J."/>
        </authorList>
    </citation>
    <scope>NUCLEOTIDE SEQUENCE [LARGE SCALE GENOMIC DNA]</scope>
    <source>
        <strain evidence="4 5">JCM 10425</strain>
    </source>
</reference>
<organism evidence="4 5">
    <name type="scientific">Cryptosporangium japonicum</name>
    <dbReference type="NCBI Taxonomy" id="80872"/>
    <lineage>
        <taxon>Bacteria</taxon>
        <taxon>Bacillati</taxon>
        <taxon>Actinomycetota</taxon>
        <taxon>Actinomycetes</taxon>
        <taxon>Cryptosporangiales</taxon>
        <taxon>Cryptosporangiaceae</taxon>
        <taxon>Cryptosporangium</taxon>
    </lineage>
</organism>
<keyword evidence="1" id="KW-1133">Transmembrane helix</keyword>
<sequence length="467" mass="49271">MRLLLLVLVLLVVGAGPAAAAESDPTDDYMRRYQSEHRLPGLAFAVVRGDEVVHSRTWGTDGDGEPVTADTPFLLGSVSKPFTALAVMQLVESGQIDLDAPVRTYRPEFPAGITVRHLLTHTSGLAQWALRTDRFGSDAEELDRAVRELEPGRAPGEHEYSDANYLAAAAVVEAVTGEHFGDHLHRAVLDPLAMDNAVATPADAESLPAGHRYYLGHPRRFDPAYDASGVSYGYLGADLEDVTHFVTAELRGGRYGRAQLLSPAGITLTQKGAAEFGAGRYGLGWRESELDGERIVWHAGATPGFFSHVVLVPGSDLGVVVLANAYSPAVDGELAAAAFDLARIATGGTPTGAEADPLLAAALIVLLVVVLVLVARLAWSVRRRRRTVGRLIAGLVPCGALIVFAAWGFPALMGVGLGQTLLWTPDIGLALVAVIVLAGTLAVVRVVQFGISARPDNARPAADVLGG</sequence>
<name>A0ABN0UY64_9ACTN</name>
<dbReference type="InterPro" id="IPR012338">
    <property type="entry name" value="Beta-lactam/transpept-like"/>
</dbReference>
<dbReference type="PANTHER" id="PTHR46825">
    <property type="entry name" value="D-ALANYL-D-ALANINE-CARBOXYPEPTIDASE/ENDOPEPTIDASE AMPH"/>
    <property type="match status" value="1"/>
</dbReference>
<evidence type="ECO:0000256" key="2">
    <source>
        <dbReference type="SAM" id="SignalP"/>
    </source>
</evidence>
<keyword evidence="1" id="KW-0812">Transmembrane</keyword>
<evidence type="ECO:0000313" key="4">
    <source>
        <dbReference type="EMBL" id="GAA0265842.1"/>
    </source>
</evidence>
<feature type="chain" id="PRO_5046378283" description="Beta-lactamase-related domain-containing protein" evidence="2">
    <location>
        <begin position="21"/>
        <end position="467"/>
    </location>
</feature>
<dbReference type="Pfam" id="PF00144">
    <property type="entry name" value="Beta-lactamase"/>
    <property type="match status" value="1"/>
</dbReference>